<dbReference type="PANTHER" id="PTHR30528">
    <property type="entry name" value="CYTOPLASMIC PROTEIN"/>
    <property type="match status" value="1"/>
</dbReference>
<dbReference type="RefSeq" id="WP_144229808.1">
    <property type="nucleotide sequence ID" value="NZ_CBCRVV010000007.1"/>
</dbReference>
<dbReference type="PANTHER" id="PTHR30528:SF0">
    <property type="entry name" value="CYTOPLASMIC PROTEIN"/>
    <property type="match status" value="1"/>
</dbReference>
<dbReference type="InterPro" id="IPR009351">
    <property type="entry name" value="AlkZ-like"/>
</dbReference>
<gene>
    <name evidence="1" type="ORF">FPL22_08665</name>
</gene>
<organism evidence="1 2">
    <name type="scientific">Rariglobus hedericola</name>
    <dbReference type="NCBI Taxonomy" id="2597822"/>
    <lineage>
        <taxon>Bacteria</taxon>
        <taxon>Pseudomonadati</taxon>
        <taxon>Verrucomicrobiota</taxon>
        <taxon>Opitutia</taxon>
        <taxon>Opitutales</taxon>
        <taxon>Opitutaceae</taxon>
        <taxon>Rariglobus</taxon>
    </lineage>
</organism>
<dbReference type="Proteomes" id="UP000315648">
    <property type="component" value="Unassembled WGS sequence"/>
</dbReference>
<keyword evidence="2" id="KW-1185">Reference proteome</keyword>
<sequence>MKTLLPEPIKLSPGHARWFALHALGLVEAHASIAGVLAHHGYVQIDPINVCGRMHDLILRSRLSEYREGDLLRFVHGESASLAAEQRTAFEHHLPSTGILVVLENSAWPYLQVAMRARSRRAGAWSGKLTAREAELAPRLLAELSARGPLGSDMIDDPRAGVRTWGTATLVKATLQKLFFHGRILIARREAGRRLYDLPERVLPAAVLRQGAASPDEVARWETLLKLRQRRLTPLKRGELAHVADLVQPIRVEGAPLLYALRSDAELIERAAGGITSAGAASARLLAPLDPLIYDRTVTRALWGFDYTWEVYTSPLRRRRGYYALPLLSGDALVGHVDPKADRKAGKLQAVSREVKRGYTKAANVALKELARFLELR</sequence>
<dbReference type="OrthoDB" id="9787207at2"/>
<evidence type="ECO:0000313" key="2">
    <source>
        <dbReference type="Proteomes" id="UP000315648"/>
    </source>
</evidence>
<name>A0A556QRS9_9BACT</name>
<dbReference type="EMBL" id="VMBG01000001">
    <property type="protein sequence ID" value="TSJ79346.1"/>
    <property type="molecule type" value="Genomic_DNA"/>
</dbReference>
<evidence type="ECO:0000313" key="1">
    <source>
        <dbReference type="EMBL" id="TSJ79346.1"/>
    </source>
</evidence>
<dbReference type="AlphaFoldDB" id="A0A556QRS9"/>
<accession>A0A556QRS9</accession>
<proteinExistence type="predicted"/>
<dbReference type="Pfam" id="PF06224">
    <property type="entry name" value="AlkZ-like"/>
    <property type="match status" value="1"/>
</dbReference>
<reference evidence="1 2" key="1">
    <citation type="submission" date="2019-07" db="EMBL/GenBank/DDBJ databases">
        <title>Description of 53C-WASEF.</title>
        <authorList>
            <person name="Pitt A."/>
            <person name="Hahn M.W."/>
        </authorList>
    </citation>
    <scope>NUCLEOTIDE SEQUENCE [LARGE SCALE GENOMIC DNA]</scope>
    <source>
        <strain evidence="1 2">53C-WASEF</strain>
    </source>
</reference>
<comment type="caution">
    <text evidence="1">The sequence shown here is derived from an EMBL/GenBank/DDBJ whole genome shotgun (WGS) entry which is preliminary data.</text>
</comment>
<protein>
    <submittedName>
        <fullName evidence="1">Winged helix-turn-helix domain-containing protein</fullName>
    </submittedName>
</protein>